<proteinExistence type="predicted"/>
<organism evidence="2 3">
    <name type="scientific">Tritonibacter aquimaris</name>
    <dbReference type="NCBI Taxonomy" id="2663379"/>
    <lineage>
        <taxon>Bacteria</taxon>
        <taxon>Pseudomonadati</taxon>
        <taxon>Pseudomonadota</taxon>
        <taxon>Alphaproteobacteria</taxon>
        <taxon>Rhodobacterales</taxon>
        <taxon>Paracoccaceae</taxon>
        <taxon>Tritonibacter</taxon>
    </lineage>
</organism>
<protein>
    <recommendedName>
        <fullName evidence="4">Ig-like domain-containing protein</fullName>
    </recommendedName>
</protein>
<keyword evidence="1" id="KW-0732">Signal</keyword>
<evidence type="ECO:0000256" key="1">
    <source>
        <dbReference type="SAM" id="SignalP"/>
    </source>
</evidence>
<comment type="caution">
    <text evidence="2">The sequence shown here is derived from an EMBL/GenBank/DDBJ whole genome shotgun (WGS) entry which is preliminary data.</text>
</comment>
<sequence>MQFLFSAAFAVAAFSASTAQAEVYACEFADAGRNNTIPKIVVVDVKSASEALVSDPILAYVQQAPKKASFVKNTSDLLRVRWTVDDMKFSGGGQRDMKFSLVHRKAKGKAHLNLLIVGADNTDRGTGRCKLQP</sequence>
<dbReference type="EMBL" id="WIXK01000013">
    <property type="protein sequence ID" value="MQY44279.1"/>
    <property type="molecule type" value="Genomic_DNA"/>
</dbReference>
<accession>A0A844ANW8</accession>
<feature type="chain" id="PRO_5032402639" description="Ig-like domain-containing protein" evidence="1">
    <location>
        <begin position="22"/>
        <end position="133"/>
    </location>
</feature>
<dbReference type="Proteomes" id="UP000436694">
    <property type="component" value="Unassembled WGS sequence"/>
</dbReference>
<evidence type="ECO:0008006" key="4">
    <source>
        <dbReference type="Google" id="ProtNLM"/>
    </source>
</evidence>
<reference evidence="2 3" key="1">
    <citation type="submission" date="2019-10" db="EMBL/GenBank/DDBJ databases">
        <title>Epibacterium sp. nov., isolated from seawater.</title>
        <authorList>
            <person name="Zhang X."/>
            <person name="Li N."/>
        </authorList>
    </citation>
    <scope>NUCLEOTIDE SEQUENCE [LARGE SCALE GENOMIC DNA]</scope>
    <source>
        <strain evidence="2 3">SM1969</strain>
    </source>
</reference>
<evidence type="ECO:0000313" key="3">
    <source>
        <dbReference type="Proteomes" id="UP000436694"/>
    </source>
</evidence>
<gene>
    <name evidence="2" type="ORF">GG681_16655</name>
</gene>
<evidence type="ECO:0000313" key="2">
    <source>
        <dbReference type="EMBL" id="MQY44279.1"/>
    </source>
</evidence>
<keyword evidence="3" id="KW-1185">Reference proteome</keyword>
<dbReference type="AlphaFoldDB" id="A0A844ANW8"/>
<name>A0A844ANW8_9RHOB</name>
<feature type="signal peptide" evidence="1">
    <location>
        <begin position="1"/>
        <end position="21"/>
    </location>
</feature>